<organism evidence="2 3">
    <name type="scientific">Asbolus verrucosus</name>
    <name type="common">Desert ironclad beetle</name>
    <dbReference type="NCBI Taxonomy" id="1661398"/>
    <lineage>
        <taxon>Eukaryota</taxon>
        <taxon>Metazoa</taxon>
        <taxon>Ecdysozoa</taxon>
        <taxon>Arthropoda</taxon>
        <taxon>Hexapoda</taxon>
        <taxon>Insecta</taxon>
        <taxon>Pterygota</taxon>
        <taxon>Neoptera</taxon>
        <taxon>Endopterygota</taxon>
        <taxon>Coleoptera</taxon>
        <taxon>Polyphaga</taxon>
        <taxon>Cucujiformia</taxon>
        <taxon>Tenebrionidae</taxon>
        <taxon>Pimeliinae</taxon>
        <taxon>Asbolus</taxon>
    </lineage>
</organism>
<dbReference type="AlphaFoldDB" id="A0A482WBK8"/>
<sequence>MVLENSSENKFKAVEILDAVPNFCCPWINEIVENVPFVNPELTILTETTIEEIPGIKVENLILKPESNLLLIIGTKILQRFNFIRILDALNPSGFVLRGSGRLLEIGKYDLAMDNSLNLLLMKEEISYHGITWVTLNLYLEMNKVEAAFRYMTTRKHVGKILVNIQKEEKQSVFKTSEVLFSSVARYLLFSCEPEKSYIIFGGLGGVGMELADWLMLRGAEKLILVTSSGLKTGYHTQRIK</sequence>
<dbReference type="Gene3D" id="3.90.180.10">
    <property type="entry name" value="Medium-chain alcohol dehydrogenases, catalytic domain"/>
    <property type="match status" value="1"/>
</dbReference>
<dbReference type="Proteomes" id="UP000292052">
    <property type="component" value="Unassembled WGS sequence"/>
</dbReference>
<dbReference type="PANTHER" id="PTHR43775:SF23">
    <property type="entry name" value="FATTY ACID SYNTHASE 3"/>
    <property type="match status" value="1"/>
</dbReference>
<evidence type="ECO:0000313" key="3">
    <source>
        <dbReference type="Proteomes" id="UP000292052"/>
    </source>
</evidence>
<name>A0A482WBK8_ASBVE</name>
<dbReference type="OrthoDB" id="329835at2759"/>
<dbReference type="Pfam" id="PF08659">
    <property type="entry name" value="KR"/>
    <property type="match status" value="1"/>
</dbReference>
<dbReference type="PANTHER" id="PTHR43775">
    <property type="entry name" value="FATTY ACID SYNTHASE"/>
    <property type="match status" value="1"/>
</dbReference>
<comment type="caution">
    <text evidence="2">The sequence shown here is derived from an EMBL/GenBank/DDBJ whole genome shotgun (WGS) entry which is preliminary data.</text>
</comment>
<dbReference type="STRING" id="1661398.A0A482WBK8"/>
<reference evidence="2 3" key="1">
    <citation type="submission" date="2017-03" db="EMBL/GenBank/DDBJ databases">
        <title>Genome of the blue death feigning beetle - Asbolus verrucosus.</title>
        <authorList>
            <person name="Rider S.D."/>
        </authorList>
    </citation>
    <scope>NUCLEOTIDE SEQUENCE [LARGE SCALE GENOMIC DNA]</scope>
    <source>
        <strain evidence="2">Butters</strain>
        <tissue evidence="2">Head and leg muscle</tissue>
    </source>
</reference>
<dbReference type="InterPro" id="IPR050091">
    <property type="entry name" value="PKS_NRPS_Biosynth_Enz"/>
</dbReference>
<proteinExistence type="predicted"/>
<gene>
    <name evidence="2" type="ORF">BDFB_008334</name>
</gene>
<evidence type="ECO:0000313" key="2">
    <source>
        <dbReference type="EMBL" id="RZC42592.1"/>
    </source>
</evidence>
<dbReference type="GO" id="GO:0006633">
    <property type="term" value="P:fatty acid biosynthetic process"/>
    <property type="evidence" value="ECO:0007669"/>
    <property type="project" value="TreeGrafter"/>
</dbReference>
<feature type="domain" description="Ketoreductase (KR)" evidence="1">
    <location>
        <begin position="197"/>
        <end position="236"/>
    </location>
</feature>
<protein>
    <submittedName>
        <fullName evidence="2">KR and/or adh short domain containing protein</fullName>
    </submittedName>
</protein>
<accession>A0A482WBK8</accession>
<dbReference type="GO" id="GO:0004312">
    <property type="term" value="F:fatty acid synthase activity"/>
    <property type="evidence" value="ECO:0007669"/>
    <property type="project" value="TreeGrafter"/>
</dbReference>
<evidence type="ECO:0000259" key="1">
    <source>
        <dbReference type="Pfam" id="PF08659"/>
    </source>
</evidence>
<dbReference type="InterPro" id="IPR013968">
    <property type="entry name" value="PKS_KR"/>
</dbReference>
<keyword evidence="3" id="KW-1185">Reference proteome</keyword>
<dbReference type="Gene3D" id="3.40.50.720">
    <property type="entry name" value="NAD(P)-binding Rossmann-like Domain"/>
    <property type="match status" value="1"/>
</dbReference>
<dbReference type="EMBL" id="QDEB01006825">
    <property type="protein sequence ID" value="RZC42592.1"/>
    <property type="molecule type" value="Genomic_DNA"/>
</dbReference>